<keyword evidence="3" id="KW-1185">Reference proteome</keyword>
<feature type="domain" description="SXP/RAL-2 family protein Ani s 5-like cation-binding" evidence="1">
    <location>
        <begin position="27"/>
        <end position="96"/>
    </location>
</feature>
<proteinExistence type="predicted"/>
<evidence type="ECO:0000313" key="3">
    <source>
        <dbReference type="Proteomes" id="UP000271889"/>
    </source>
</evidence>
<dbReference type="OrthoDB" id="5813646at2759"/>
<sequence>IRLVCTLCVYSANSRDFLVPDITPAHILTAFASFEKDIKSAQSEGEAAHQAAIAKFSPEAKEADAKLTAIANDKSKTNAQKGQEIDAILKGLPAGVRKEIEDAMKG</sequence>
<dbReference type="EMBL" id="UYRV01007713">
    <property type="protein sequence ID" value="VDK54900.1"/>
    <property type="molecule type" value="Genomic_DNA"/>
</dbReference>
<dbReference type="AlphaFoldDB" id="A0A3P6RJP8"/>
<gene>
    <name evidence="2" type="ORF">CGOC_LOCUS3142</name>
</gene>
<protein>
    <recommendedName>
        <fullName evidence="1">SXP/RAL-2 family protein Ani s 5-like cation-binding domain-containing protein</fullName>
    </recommendedName>
</protein>
<accession>A0A3P6RJP8</accession>
<organism evidence="2 3">
    <name type="scientific">Cylicostephanus goldi</name>
    <name type="common">Nematode worm</name>
    <dbReference type="NCBI Taxonomy" id="71465"/>
    <lineage>
        <taxon>Eukaryota</taxon>
        <taxon>Metazoa</taxon>
        <taxon>Ecdysozoa</taxon>
        <taxon>Nematoda</taxon>
        <taxon>Chromadorea</taxon>
        <taxon>Rhabditida</taxon>
        <taxon>Rhabditina</taxon>
        <taxon>Rhabditomorpha</taxon>
        <taxon>Strongyloidea</taxon>
        <taxon>Strongylidae</taxon>
        <taxon>Cylicostephanus</taxon>
    </lineage>
</organism>
<dbReference type="InterPro" id="IPR003677">
    <property type="entry name" value="ANIS5_cation-bd"/>
</dbReference>
<reference evidence="2 3" key="1">
    <citation type="submission" date="2018-11" db="EMBL/GenBank/DDBJ databases">
        <authorList>
            <consortium name="Pathogen Informatics"/>
        </authorList>
    </citation>
    <scope>NUCLEOTIDE SEQUENCE [LARGE SCALE GENOMIC DNA]</scope>
</reference>
<evidence type="ECO:0000313" key="2">
    <source>
        <dbReference type="EMBL" id="VDK54900.1"/>
    </source>
</evidence>
<evidence type="ECO:0000259" key="1">
    <source>
        <dbReference type="Pfam" id="PF02520"/>
    </source>
</evidence>
<dbReference type="Pfam" id="PF02520">
    <property type="entry name" value="ANIS5_cation-bd"/>
    <property type="match status" value="1"/>
</dbReference>
<feature type="non-terminal residue" evidence="2">
    <location>
        <position position="1"/>
    </location>
</feature>
<dbReference type="Proteomes" id="UP000271889">
    <property type="component" value="Unassembled WGS sequence"/>
</dbReference>
<name>A0A3P6RJP8_CYLGO</name>